<organism evidence="3 4">
    <name type="scientific">Streptomyces spongiicola</name>
    <dbReference type="NCBI Taxonomy" id="1690221"/>
    <lineage>
        <taxon>Bacteria</taxon>
        <taxon>Bacillati</taxon>
        <taxon>Actinomycetota</taxon>
        <taxon>Actinomycetes</taxon>
        <taxon>Kitasatosporales</taxon>
        <taxon>Streptomycetaceae</taxon>
        <taxon>Streptomyces</taxon>
    </lineage>
</organism>
<proteinExistence type="predicted"/>
<accession>A0A388T685</accession>
<dbReference type="Proteomes" id="UP000265354">
    <property type="component" value="Unassembled WGS sequence"/>
</dbReference>
<comment type="caution">
    <text evidence="3">The sequence shown here is derived from an EMBL/GenBank/DDBJ whole genome shotgun (WGS) entry which is preliminary data.</text>
</comment>
<dbReference type="Pfam" id="PF13546">
    <property type="entry name" value="DDE_5"/>
    <property type="match status" value="1"/>
</dbReference>
<dbReference type="SUPFAM" id="SSF53098">
    <property type="entry name" value="Ribonuclease H-like"/>
    <property type="match status" value="1"/>
</dbReference>
<reference evidence="3 4" key="1">
    <citation type="submission" date="2018-07" db="EMBL/GenBank/DDBJ databases">
        <title>Whole Genome Shotgun Sequence of Streptomyces spongiicola strain 531S.</title>
        <authorList>
            <person name="Dohra H."/>
            <person name="Kodani S."/>
        </authorList>
    </citation>
    <scope>NUCLEOTIDE SEQUENCE [LARGE SCALE GENOMIC DNA]</scope>
    <source>
        <strain evidence="3 4">531S</strain>
    </source>
</reference>
<protein>
    <submittedName>
        <fullName evidence="3">Transposase</fullName>
    </submittedName>
</protein>
<feature type="domain" description="Transposase IS701-like DDE" evidence="2">
    <location>
        <begin position="29"/>
        <end position="261"/>
    </location>
</feature>
<evidence type="ECO:0000256" key="1">
    <source>
        <dbReference type="SAM" id="MobiDB-lite"/>
    </source>
</evidence>
<dbReference type="AlphaFoldDB" id="A0A388T685"/>
<evidence type="ECO:0000313" key="3">
    <source>
        <dbReference type="EMBL" id="GBQ04453.1"/>
    </source>
</evidence>
<dbReference type="RefSeq" id="WP_216365140.1">
    <property type="nucleotide sequence ID" value="NZ_BGZL01000053.1"/>
</dbReference>
<evidence type="ECO:0000313" key="4">
    <source>
        <dbReference type="Proteomes" id="UP000265354"/>
    </source>
</evidence>
<name>A0A388T685_9ACTN</name>
<dbReference type="PANTHER" id="PTHR33627:SF1">
    <property type="entry name" value="TRANSPOSASE"/>
    <property type="match status" value="1"/>
</dbReference>
<dbReference type="NCBIfam" id="NF033540">
    <property type="entry name" value="transpos_IS701"/>
    <property type="match status" value="1"/>
</dbReference>
<dbReference type="EMBL" id="BGZL01000053">
    <property type="protein sequence ID" value="GBQ04453.1"/>
    <property type="molecule type" value="Genomic_DNA"/>
</dbReference>
<dbReference type="InterPro" id="IPR012337">
    <property type="entry name" value="RNaseH-like_sf"/>
</dbReference>
<sequence length="428" mass="47256">MLVDVAPEHVEGWAEELASLTAGLGHLFARPEPREVFADLVEGLLSDLGRKNGWTMAVRAGHATPHRIQKFLGEASWDADALLAEVQGYIAAHLGDAGATLVLDDTQVIKKGTQSVGVAHQHCGVTGDVRNCQVMVMLTYAARAGHTFYDRRLYLPAVWAQDTSRRRNAGVPEEIAFATKPELGVEMLRGAIDGGLPFAWVAADADYGKDPALRAFLHENALPYVLGVPVTLPVAGPPGKPYQPAVQKAGDLLHYAIARDRWERRSQGEGSKGQRYYDWTWFEVTLPGQQPADGFAHHLLIRRSTDKKQLAGGRVDFEYAYFLVHHRRDAALPEAVCRTGVRWKIEENNEQAKQTTGLGQYQVRRWNSWHRHVTCAMLALAFLTVQRAQHPDPGQTPAPGDHTASGNAPEQGDDQGKGRRTEEMTAYR</sequence>
<evidence type="ECO:0000259" key="2">
    <source>
        <dbReference type="Pfam" id="PF13546"/>
    </source>
</evidence>
<gene>
    <name evidence="3" type="ORF">SSP531S_59500</name>
</gene>
<feature type="compositionally biased region" description="Basic and acidic residues" evidence="1">
    <location>
        <begin position="414"/>
        <end position="428"/>
    </location>
</feature>
<dbReference type="PANTHER" id="PTHR33627">
    <property type="entry name" value="TRANSPOSASE"/>
    <property type="match status" value="1"/>
</dbReference>
<dbReference type="InterPro" id="IPR039365">
    <property type="entry name" value="IS701-like"/>
</dbReference>
<feature type="region of interest" description="Disordered" evidence="1">
    <location>
        <begin position="389"/>
        <end position="428"/>
    </location>
</feature>
<dbReference type="InterPro" id="IPR038721">
    <property type="entry name" value="IS701-like_DDE_dom"/>
</dbReference>